<evidence type="ECO:0000313" key="1">
    <source>
        <dbReference type="EMBL" id="AEP36141.1"/>
    </source>
</evidence>
<dbReference type="HOGENOM" id="CLU_100939_1_3_4"/>
<dbReference type="PANTHER" id="PTHR36302:SF1">
    <property type="entry name" value="COPPER CHAPERONE PCU(A)C"/>
    <property type="match status" value="1"/>
</dbReference>
<name>G4QCL1_TAYAM</name>
<keyword evidence="2" id="KW-1185">Reference proteome</keyword>
<gene>
    <name evidence="1" type="ordered locus">TASI_0360</name>
</gene>
<protein>
    <submittedName>
        <fullName evidence="1">Copper metallochaperone</fullName>
    </submittedName>
</protein>
<dbReference type="STRING" id="1008459.TASI_0360"/>
<reference evidence="1 2" key="2">
    <citation type="journal article" date="2012" name="PLoS ONE">
        <title>Genomic characterization of the taylorella genus.</title>
        <authorList>
            <person name="Hebert L."/>
            <person name="Moumen B."/>
            <person name="Pons N."/>
            <person name="Duquesne F."/>
            <person name="Breuil M.F."/>
            <person name="Goux D."/>
            <person name="Batto J.M."/>
            <person name="Laugier C."/>
            <person name="Renault P."/>
            <person name="Petry S."/>
        </authorList>
    </citation>
    <scope>NUCLEOTIDE SEQUENCE [LARGE SCALE GENOMIC DNA]</scope>
    <source>
        <strain evidence="1 2">MCE3</strain>
    </source>
</reference>
<dbReference type="InterPro" id="IPR058248">
    <property type="entry name" value="Lxx211020-like"/>
</dbReference>
<dbReference type="Gene3D" id="2.60.40.1890">
    <property type="entry name" value="PCu(A)C copper chaperone"/>
    <property type="match status" value="1"/>
</dbReference>
<dbReference type="OrthoDB" id="9796962at2"/>
<dbReference type="InterPro" id="IPR007410">
    <property type="entry name" value="LpqE-like"/>
</dbReference>
<dbReference type="InterPro" id="IPR036182">
    <property type="entry name" value="PCuAC_sf"/>
</dbReference>
<dbReference type="EMBL" id="CP003059">
    <property type="protein sequence ID" value="AEP36141.1"/>
    <property type="molecule type" value="Genomic_DNA"/>
</dbReference>
<dbReference type="Proteomes" id="UP000009284">
    <property type="component" value="Chromosome"/>
</dbReference>
<reference key="1">
    <citation type="submission" date="2011-09" db="EMBL/GenBank/DDBJ databases">
        <title>Genomic characterization of the Taylorella genus.</title>
        <authorList>
            <person name="Hebert L."/>
            <person name="Moumen B."/>
            <person name="Pons N."/>
            <person name="Duquesne F."/>
            <person name="Breuil M.-F."/>
            <person name="Goux D."/>
            <person name="Batto J.-M."/>
            <person name="Renault P."/>
            <person name="Laugier C."/>
            <person name="Petry S."/>
        </authorList>
    </citation>
    <scope>NUCLEOTIDE SEQUENCE</scope>
    <source>
        <strain>MCE3</strain>
    </source>
</reference>
<dbReference type="eggNOG" id="COG2847">
    <property type="taxonomic scope" value="Bacteria"/>
</dbReference>
<dbReference type="RefSeq" id="WP_014111039.1">
    <property type="nucleotide sequence ID" value="NC_016043.1"/>
</dbReference>
<sequence>MTQCWIRLFPSDRFSALYFDIKNNSESETAYVVGVSSEKFGVADLHETYTSEDTLVGMRSVDWVEVPPQSTVNFKSGGYHVMLSKHEVKVGDEIEFNVKLSNDKSKSFSCKANDVKATTY</sequence>
<dbReference type="AlphaFoldDB" id="G4QCL1"/>
<proteinExistence type="predicted"/>
<organism evidence="1 2">
    <name type="scientific">Taylorella asinigenitalis (strain MCE3)</name>
    <dbReference type="NCBI Taxonomy" id="1008459"/>
    <lineage>
        <taxon>Bacteria</taxon>
        <taxon>Pseudomonadati</taxon>
        <taxon>Pseudomonadota</taxon>
        <taxon>Betaproteobacteria</taxon>
        <taxon>Burkholderiales</taxon>
        <taxon>Alcaligenaceae</taxon>
        <taxon>Taylorella</taxon>
    </lineage>
</organism>
<accession>G4QCL1</accession>
<dbReference type="SUPFAM" id="SSF110087">
    <property type="entry name" value="DR1885-like metal-binding protein"/>
    <property type="match status" value="1"/>
</dbReference>
<dbReference type="PANTHER" id="PTHR36302">
    <property type="entry name" value="BLR7088 PROTEIN"/>
    <property type="match status" value="1"/>
</dbReference>
<dbReference type="KEGG" id="tas:TASI_0360"/>
<evidence type="ECO:0000313" key="2">
    <source>
        <dbReference type="Proteomes" id="UP000009284"/>
    </source>
</evidence>
<dbReference type="Pfam" id="PF04314">
    <property type="entry name" value="PCuAC"/>
    <property type="match status" value="1"/>
</dbReference>